<evidence type="ECO:0000313" key="1">
    <source>
        <dbReference type="EMBL" id="QCB29038.1"/>
    </source>
</evidence>
<dbReference type="EMBL" id="CP039247">
    <property type="protein sequence ID" value="QCB29038.1"/>
    <property type="molecule type" value="Genomic_DNA"/>
</dbReference>
<evidence type="ECO:0000313" key="2">
    <source>
        <dbReference type="Proteomes" id="UP000296352"/>
    </source>
</evidence>
<accession>A0A4V1CER6</accession>
<sequence length="70" mass="8030">MAAVISTVSAVSRAAKTVWWYMGELVGDKSYEKYVAHIRARHPERPVPTKKEFWKAKYDEQEANPASRCC</sequence>
<proteinExistence type="predicted"/>
<evidence type="ECO:0008006" key="3">
    <source>
        <dbReference type="Google" id="ProtNLM"/>
    </source>
</evidence>
<dbReference type="Pfam" id="PF04328">
    <property type="entry name" value="Sel_put"/>
    <property type="match status" value="1"/>
</dbReference>
<protein>
    <recommendedName>
        <fullName evidence="3">YbdD/YjiX family protein</fullName>
    </recommendedName>
</protein>
<dbReference type="Proteomes" id="UP000296352">
    <property type="component" value="Chromosome"/>
</dbReference>
<dbReference type="KEGG" id="cee:CENDO_08845"/>
<gene>
    <name evidence="1" type="ORF">CENDO_08845</name>
</gene>
<dbReference type="AlphaFoldDB" id="A0A4V1CER6"/>
<organism evidence="1 2">
    <name type="scientific">Corynebacterium endometrii</name>
    <dbReference type="NCBI Taxonomy" id="2488819"/>
    <lineage>
        <taxon>Bacteria</taxon>
        <taxon>Bacillati</taxon>
        <taxon>Actinomycetota</taxon>
        <taxon>Actinomycetes</taxon>
        <taxon>Mycobacteriales</taxon>
        <taxon>Corynebacteriaceae</taxon>
        <taxon>Corynebacterium</taxon>
    </lineage>
</organism>
<dbReference type="RefSeq" id="WP_136141687.1">
    <property type="nucleotide sequence ID" value="NZ_CP039247.1"/>
</dbReference>
<name>A0A4V1CER6_9CORY</name>
<reference evidence="1 2" key="1">
    <citation type="submission" date="2019-04" db="EMBL/GenBank/DDBJ databases">
        <title>Corynebacterium endometrii sp. nov., isolated from the uterus of a cow with endometritis.</title>
        <authorList>
            <person name="Ballas P."/>
            <person name="Ruckert C."/>
            <person name="Wagener K."/>
            <person name="Drillich M."/>
            <person name="Kaempfer P."/>
            <person name="Busse H.-J."/>
            <person name="Ehling-Schulz M."/>
        </authorList>
    </citation>
    <scope>NUCLEOTIDE SEQUENCE [LARGE SCALE GENOMIC DNA]</scope>
    <source>
        <strain evidence="1 2">LMM-1653</strain>
    </source>
</reference>
<keyword evidence="2" id="KW-1185">Reference proteome</keyword>
<dbReference type="InterPro" id="IPR007423">
    <property type="entry name" value="Sel_put"/>
</dbReference>
<dbReference type="OrthoDB" id="3541280at2"/>